<dbReference type="OrthoDB" id="8759646at2759"/>
<proteinExistence type="inferred from homology"/>
<dbReference type="AlphaFoldDB" id="Q4RA91"/>
<sequence length="57" mass="6622">QSRKLDVYFEYEEKLMSKSTLDKSLLDIISDPDAGTAEDKMRLFLIYYITSQQAPSE</sequence>
<dbReference type="InterPro" id="IPR001619">
    <property type="entry name" value="Sec1-like"/>
</dbReference>
<keyword evidence="2" id="KW-0813">Transport</keyword>
<dbReference type="InterPro" id="IPR036045">
    <property type="entry name" value="Sec1-like_sf"/>
</dbReference>
<comment type="similarity">
    <text evidence="1">Belongs to the STXBP/unc-18/SEC1 family.</text>
</comment>
<dbReference type="KEGG" id="tng:GSTEN00038954G001"/>
<dbReference type="Pfam" id="PF00995">
    <property type="entry name" value="Sec1"/>
    <property type="match status" value="1"/>
</dbReference>
<reference evidence="3" key="1">
    <citation type="journal article" date="2004" name="Nature">
        <title>Genome duplication in the teleost fish Tetraodon nigroviridis reveals the early vertebrate proto-karyotype.</title>
        <authorList>
            <person name="Jaillon O."/>
            <person name="Aury J.-M."/>
            <person name="Brunet F."/>
            <person name="Petit J.-L."/>
            <person name="Stange-Thomann N."/>
            <person name="Mauceli E."/>
            <person name="Bouneau L."/>
            <person name="Fischer C."/>
            <person name="Ozouf-Costaz C."/>
            <person name="Bernot A."/>
            <person name="Nicaud S."/>
            <person name="Jaffe D."/>
            <person name="Fisher S."/>
            <person name="Lutfalla G."/>
            <person name="Dossat C."/>
            <person name="Segurens B."/>
            <person name="Dasilva C."/>
            <person name="Salanoubat M."/>
            <person name="Levy M."/>
            <person name="Boudet N."/>
            <person name="Castellano S."/>
            <person name="Anthouard V."/>
            <person name="Jubin C."/>
            <person name="Castelli V."/>
            <person name="Katinka M."/>
            <person name="Vacherie B."/>
            <person name="Biemont C."/>
            <person name="Skalli Z."/>
            <person name="Cattolico L."/>
            <person name="Poulain J."/>
            <person name="De Berardinis V."/>
            <person name="Cruaud C."/>
            <person name="Duprat S."/>
            <person name="Brottier P."/>
            <person name="Coutanceau J.-P."/>
            <person name="Gouzy J."/>
            <person name="Parra G."/>
            <person name="Lardier G."/>
            <person name="Chapple C."/>
            <person name="McKernan K.J."/>
            <person name="McEwan P."/>
            <person name="Bosak S."/>
            <person name="Kellis M."/>
            <person name="Volff J.-N."/>
            <person name="Guigo R."/>
            <person name="Zody M.C."/>
            <person name="Mesirov J."/>
            <person name="Lindblad-Toh K."/>
            <person name="Birren B."/>
            <person name="Nusbaum C."/>
            <person name="Kahn D."/>
            <person name="Robinson-Rechavi M."/>
            <person name="Laudet V."/>
            <person name="Schachter V."/>
            <person name="Quetier F."/>
            <person name="Saurin W."/>
            <person name="Scarpelli C."/>
            <person name="Wincker P."/>
            <person name="Lander E.S."/>
            <person name="Weissenbach J."/>
            <person name="Roest Crollius H."/>
        </authorList>
    </citation>
    <scope>NUCLEOTIDE SEQUENCE [LARGE SCALE GENOMIC DNA]</scope>
</reference>
<dbReference type="GO" id="GO:0015031">
    <property type="term" value="P:protein transport"/>
    <property type="evidence" value="ECO:0007669"/>
    <property type="project" value="UniProtKB-KW"/>
</dbReference>
<evidence type="ECO:0000256" key="2">
    <source>
        <dbReference type="ARBA" id="ARBA00022927"/>
    </source>
</evidence>
<evidence type="ECO:0000313" key="3">
    <source>
        <dbReference type="EMBL" id="CAG14692.1"/>
    </source>
</evidence>
<accession>Q4RA91</accession>
<dbReference type="SUPFAM" id="SSF56815">
    <property type="entry name" value="Sec1/munc18-like (SM) proteins"/>
    <property type="match status" value="1"/>
</dbReference>
<organism evidence="3">
    <name type="scientific">Tetraodon nigroviridis</name>
    <name type="common">Spotted green pufferfish</name>
    <name type="synonym">Chelonodon nigroviridis</name>
    <dbReference type="NCBI Taxonomy" id="99883"/>
    <lineage>
        <taxon>Eukaryota</taxon>
        <taxon>Metazoa</taxon>
        <taxon>Chordata</taxon>
        <taxon>Craniata</taxon>
        <taxon>Vertebrata</taxon>
        <taxon>Euteleostomi</taxon>
        <taxon>Actinopterygii</taxon>
        <taxon>Neopterygii</taxon>
        <taxon>Teleostei</taxon>
        <taxon>Neoteleostei</taxon>
        <taxon>Acanthomorphata</taxon>
        <taxon>Eupercaria</taxon>
        <taxon>Tetraodontiformes</taxon>
        <taxon>Tetradontoidea</taxon>
        <taxon>Tetraodontidae</taxon>
        <taxon>Tetraodon</taxon>
    </lineage>
</organism>
<dbReference type="HOGENOM" id="CLU_114801_0_0_1"/>
<reference evidence="3" key="2">
    <citation type="submission" date="2004-02" db="EMBL/GenBank/DDBJ databases">
        <authorList>
            <consortium name="Genoscope"/>
            <consortium name="Whitehead Institute Centre for Genome Research"/>
        </authorList>
    </citation>
    <scope>NUCLEOTIDE SEQUENCE</scope>
</reference>
<dbReference type="EMBL" id="CAAE01024213">
    <property type="protein sequence ID" value="CAG14692.1"/>
    <property type="molecule type" value="Genomic_DNA"/>
</dbReference>
<dbReference type="GO" id="GO:0016192">
    <property type="term" value="P:vesicle-mediated transport"/>
    <property type="evidence" value="ECO:0007669"/>
    <property type="project" value="InterPro"/>
</dbReference>
<keyword evidence="2" id="KW-0653">Protein transport</keyword>
<protein>
    <submittedName>
        <fullName evidence="3">Chromosome undetermined SCAF24213, whole genome shotgun sequence</fullName>
    </submittedName>
</protein>
<feature type="non-terminal residue" evidence="3">
    <location>
        <position position="57"/>
    </location>
</feature>
<name>Q4RA91_TETNG</name>
<dbReference type="Gene3D" id="1.25.40.60">
    <property type="match status" value="1"/>
</dbReference>
<gene>
    <name evidence="3" type="ORF">GSTENG00038954001</name>
</gene>
<feature type="non-terminal residue" evidence="3">
    <location>
        <position position="1"/>
    </location>
</feature>
<evidence type="ECO:0000256" key="1">
    <source>
        <dbReference type="ARBA" id="ARBA00009884"/>
    </source>
</evidence>